<dbReference type="InterPro" id="IPR001920">
    <property type="entry name" value="Asp/Glu_race"/>
</dbReference>
<dbReference type="RefSeq" id="WP_422386256.1">
    <property type="nucleotide sequence ID" value="NZ_LR134167.1"/>
</dbReference>
<evidence type="ECO:0000313" key="1">
    <source>
        <dbReference type="EMBL" id="VEB22836.1"/>
    </source>
</evidence>
<dbReference type="Gene3D" id="3.40.50.1860">
    <property type="match status" value="2"/>
</dbReference>
<protein>
    <submittedName>
        <fullName evidence="1">Putative racemase</fullName>
    </submittedName>
</protein>
<proteinExistence type="predicted"/>
<dbReference type="GO" id="GO:0047661">
    <property type="term" value="F:amino-acid racemase activity"/>
    <property type="evidence" value="ECO:0007669"/>
    <property type="project" value="InterPro"/>
</dbReference>
<evidence type="ECO:0000313" key="2">
    <source>
        <dbReference type="Proteomes" id="UP000268198"/>
    </source>
</evidence>
<organism evidence="1 2">
    <name type="scientific">Avibacterium volantium</name>
    <name type="common">Pasteurella volantium</name>
    <dbReference type="NCBI Taxonomy" id="762"/>
    <lineage>
        <taxon>Bacteria</taxon>
        <taxon>Pseudomonadati</taxon>
        <taxon>Pseudomonadota</taxon>
        <taxon>Gammaproteobacteria</taxon>
        <taxon>Pasteurellales</taxon>
        <taxon>Pasteurellaceae</taxon>
        <taxon>Avibacterium</taxon>
    </lineage>
</organism>
<dbReference type="AlphaFoldDB" id="A0A3S4HIF1"/>
<dbReference type="Proteomes" id="UP000268198">
    <property type="component" value="Chromosome"/>
</dbReference>
<gene>
    <name evidence="1" type="primary">ygeA</name>
    <name evidence="1" type="ORF">NCTC3438_00675</name>
</gene>
<accession>A0A3S4HIF1</accession>
<name>A0A3S4HIF1_AVIVO</name>
<dbReference type="InterPro" id="IPR015942">
    <property type="entry name" value="Asp/Glu/hydantoin_racemase"/>
</dbReference>
<keyword evidence="2" id="KW-1185">Reference proteome</keyword>
<dbReference type="KEGG" id="avt:NCTC3438_00675"/>
<dbReference type="Pfam" id="PF01177">
    <property type="entry name" value="Asp_Glu_race"/>
    <property type="match status" value="1"/>
</dbReference>
<reference evidence="1 2" key="1">
    <citation type="submission" date="2018-12" db="EMBL/GenBank/DDBJ databases">
        <authorList>
            <consortium name="Pathogen Informatics"/>
        </authorList>
    </citation>
    <scope>NUCLEOTIDE SEQUENCE [LARGE SCALE GENOMIC DNA]</scope>
    <source>
        <strain evidence="1 2">NCTC3438</strain>
    </source>
</reference>
<dbReference type="EMBL" id="LR134167">
    <property type="protein sequence ID" value="VEB22836.1"/>
    <property type="molecule type" value="Genomic_DNA"/>
</dbReference>
<sequence length="123" mass="13562">MVKITPPPILLNRVGFEQIVEYQKSGNWQKAGEVLAQAARVLKNSGADAIVLATNKMHKVAPQIIETTTIPFLNIIDASNQAILQRKLHKIGLLIQQTDCKLPFFDTALLHIQAAADFLFSGE</sequence>
<dbReference type="SUPFAM" id="SSF53681">
    <property type="entry name" value="Aspartate/glutamate racemase"/>
    <property type="match status" value="1"/>
</dbReference>